<dbReference type="EMBL" id="BSPC01000097">
    <property type="protein sequence ID" value="GLS24256.1"/>
    <property type="molecule type" value="Genomic_DNA"/>
</dbReference>
<protein>
    <submittedName>
        <fullName evidence="1">Uncharacterized protein</fullName>
    </submittedName>
</protein>
<evidence type="ECO:0000313" key="1">
    <source>
        <dbReference type="EMBL" id="GLS24256.1"/>
    </source>
</evidence>
<dbReference type="Proteomes" id="UP001156882">
    <property type="component" value="Unassembled WGS sequence"/>
</dbReference>
<comment type="caution">
    <text evidence="1">The sequence shown here is derived from an EMBL/GenBank/DDBJ whole genome shotgun (WGS) entry which is preliminary data.</text>
</comment>
<keyword evidence="2" id="KW-1185">Reference proteome</keyword>
<accession>A0ABQ6CV78</accession>
<gene>
    <name evidence="1" type="ORF">GCM10007874_72770</name>
</gene>
<proteinExistence type="predicted"/>
<reference evidence="2" key="1">
    <citation type="journal article" date="2019" name="Int. J. Syst. Evol. Microbiol.">
        <title>The Global Catalogue of Microorganisms (GCM) 10K type strain sequencing project: providing services to taxonomists for standard genome sequencing and annotation.</title>
        <authorList>
            <consortium name="The Broad Institute Genomics Platform"/>
            <consortium name="The Broad Institute Genome Sequencing Center for Infectious Disease"/>
            <person name="Wu L."/>
            <person name="Ma J."/>
        </authorList>
    </citation>
    <scope>NUCLEOTIDE SEQUENCE [LARGE SCALE GENOMIC DNA]</scope>
    <source>
        <strain evidence="2">NBRC 101365</strain>
    </source>
</reference>
<evidence type="ECO:0000313" key="2">
    <source>
        <dbReference type="Proteomes" id="UP001156882"/>
    </source>
</evidence>
<organism evidence="1 2">
    <name type="scientific">Labrys miyagiensis</name>
    <dbReference type="NCBI Taxonomy" id="346912"/>
    <lineage>
        <taxon>Bacteria</taxon>
        <taxon>Pseudomonadati</taxon>
        <taxon>Pseudomonadota</taxon>
        <taxon>Alphaproteobacteria</taxon>
        <taxon>Hyphomicrobiales</taxon>
        <taxon>Xanthobacteraceae</taxon>
        <taxon>Labrys</taxon>
    </lineage>
</organism>
<dbReference type="RefSeq" id="WP_284317176.1">
    <property type="nucleotide sequence ID" value="NZ_BSPC01000097.1"/>
</dbReference>
<sequence length="62" mass="6531">MTPLDLVADLNAEDYPQGMAISQAGQTMQLLLVLKIANRSGSSLAVTTDSEFASKLHALLVA</sequence>
<name>A0ABQ6CV78_9HYPH</name>